<dbReference type="NCBIfam" id="TIGR04183">
    <property type="entry name" value="Por_Secre_tail"/>
    <property type="match status" value="1"/>
</dbReference>
<accession>A0A5C7FIR5</accession>
<dbReference type="Pfam" id="PF13620">
    <property type="entry name" value="CarboxypepD_reg"/>
    <property type="match status" value="1"/>
</dbReference>
<protein>
    <submittedName>
        <fullName evidence="1">T9SS type A sorting domain-containing protein</fullName>
    </submittedName>
</protein>
<comment type="caution">
    <text evidence="1">The sequence shown here is derived from an EMBL/GenBank/DDBJ whole genome shotgun (WGS) entry which is preliminary data.</text>
</comment>
<feature type="non-terminal residue" evidence="1">
    <location>
        <position position="1"/>
    </location>
</feature>
<proteinExistence type="predicted"/>
<dbReference type="SUPFAM" id="SSF49478">
    <property type="entry name" value="Cna protein B-type domain"/>
    <property type="match status" value="1"/>
</dbReference>
<dbReference type="InterPro" id="IPR013783">
    <property type="entry name" value="Ig-like_fold"/>
</dbReference>
<dbReference type="Proteomes" id="UP000321907">
    <property type="component" value="Unassembled WGS sequence"/>
</dbReference>
<gene>
    <name evidence="1" type="ORF">FUA23_08665</name>
</gene>
<evidence type="ECO:0000313" key="1">
    <source>
        <dbReference type="EMBL" id="TXF89751.1"/>
    </source>
</evidence>
<dbReference type="OrthoDB" id="9794725at2"/>
<organism evidence="1 2">
    <name type="scientific">Neolewinella aurantiaca</name>
    <dbReference type="NCBI Taxonomy" id="2602767"/>
    <lineage>
        <taxon>Bacteria</taxon>
        <taxon>Pseudomonadati</taxon>
        <taxon>Bacteroidota</taxon>
        <taxon>Saprospiria</taxon>
        <taxon>Saprospirales</taxon>
        <taxon>Lewinellaceae</taxon>
        <taxon>Neolewinella</taxon>
    </lineage>
</organism>
<dbReference type="AlphaFoldDB" id="A0A5C7FIR5"/>
<reference evidence="1 2" key="1">
    <citation type="submission" date="2019-08" db="EMBL/GenBank/DDBJ databases">
        <title>Lewinella sp. strain SSH13 Genome sequencing and assembly.</title>
        <authorList>
            <person name="Kim I."/>
        </authorList>
    </citation>
    <scope>NUCLEOTIDE SEQUENCE [LARGE SCALE GENOMIC DNA]</scope>
    <source>
        <strain evidence="1 2">SSH13</strain>
    </source>
</reference>
<name>A0A5C7FIR5_9BACT</name>
<dbReference type="Gene3D" id="2.60.40.10">
    <property type="entry name" value="Immunoglobulins"/>
    <property type="match status" value="1"/>
</dbReference>
<dbReference type="RefSeq" id="WP_147930344.1">
    <property type="nucleotide sequence ID" value="NZ_VOXD01000011.1"/>
</dbReference>
<evidence type="ECO:0000313" key="2">
    <source>
        <dbReference type="Proteomes" id="UP000321907"/>
    </source>
</evidence>
<keyword evidence="2" id="KW-1185">Reference proteome</keyword>
<dbReference type="InterPro" id="IPR026444">
    <property type="entry name" value="Secre_tail"/>
</dbReference>
<sequence>VGDHAIRVRASDGCGNFDVQIIEFCVTADKSPTPICIQTLTVTLMNDGNGGGMAAIWASDFIASPIEDCFGNVVDKYSLYRSSEAGTAGFTPVAGVLGIDDIDCDDFDNGTVNVRVYAFDDNGSTPDYCEVIVEVQDNMGWCDGSTGNLSGLIATQDNEVIAGVEINLTSSAGMDETTTTAANGTYTFSGLPLDADYTVQPVFDAAFNAQNVRASDLVAGIGQILGTAPFTSAYQFVAGDVTQDGSFDVFDILAGQRAILGLDNGFAGGNWFMVEAGTSINMSNPYAVAFPEVFNANDLQGSVTADFVAVEKMNLTGATGRTAQLLNVDDVQLESGQLRTIILDGAQMAGFQGTIELAAGLELISAEIIGEGGLNLNHAGEGMVAVLVREAGAVSLEVRATTSGLVSELISLSDAVVVREGVALNGTSNGLELAFNADFAGATAQNVLFQNTPNPVVDVTSVSFELATAGAATLTVQDVAGRLVKTVEIDGVAGLNRVELENIGAAGVYSYTLTSGDFTATKQMIVQ</sequence>
<dbReference type="EMBL" id="VOXD01000011">
    <property type="protein sequence ID" value="TXF89751.1"/>
    <property type="molecule type" value="Genomic_DNA"/>
</dbReference>